<evidence type="ECO:0000313" key="2">
    <source>
        <dbReference type="Proteomes" id="UP000183190"/>
    </source>
</evidence>
<name>A0A1H6LPG6_RUMFL</name>
<accession>A0A1H6LPG6</accession>
<proteinExistence type="predicted"/>
<dbReference type="Gene3D" id="1.10.10.1150">
    <property type="entry name" value="Coenzyme PQQ synthesis protein D (PqqD)"/>
    <property type="match status" value="1"/>
</dbReference>
<protein>
    <submittedName>
        <fullName evidence="1">Coenzyme PQQ synthesis protein D (PqqD)</fullName>
    </submittedName>
</protein>
<gene>
    <name evidence="1" type="ORF">SAMN02910265_03175</name>
</gene>
<sequence>MKLNKAFLTHDDGDQKILVSTGASKFSGLVRSNETAGFIISCLEKDTTEAEIVSKMEKKYDGPKEAMERDVKKVIDQLRKIGAIDG</sequence>
<dbReference type="AlphaFoldDB" id="A0A1H6LPG6"/>
<dbReference type="RefSeq" id="WP_074719135.1">
    <property type="nucleotide sequence ID" value="NZ_FNWV01000025.1"/>
</dbReference>
<dbReference type="OrthoDB" id="2057119at2"/>
<reference evidence="1 2" key="1">
    <citation type="submission" date="2016-10" db="EMBL/GenBank/DDBJ databases">
        <authorList>
            <person name="de Groot N.N."/>
        </authorList>
    </citation>
    <scope>NUCLEOTIDE SEQUENCE [LARGE SCALE GENOMIC DNA]</scope>
    <source>
        <strain evidence="1 2">YAD2003</strain>
    </source>
</reference>
<dbReference type="Proteomes" id="UP000183190">
    <property type="component" value="Unassembled WGS sequence"/>
</dbReference>
<dbReference type="EMBL" id="FNWV01000025">
    <property type="protein sequence ID" value="SEH88058.1"/>
    <property type="molecule type" value="Genomic_DNA"/>
</dbReference>
<dbReference type="Pfam" id="PF05402">
    <property type="entry name" value="PqqD"/>
    <property type="match status" value="1"/>
</dbReference>
<dbReference type="InterPro" id="IPR008792">
    <property type="entry name" value="PQQD"/>
</dbReference>
<organism evidence="1 2">
    <name type="scientific">Ruminococcus flavefaciens</name>
    <dbReference type="NCBI Taxonomy" id="1265"/>
    <lineage>
        <taxon>Bacteria</taxon>
        <taxon>Bacillati</taxon>
        <taxon>Bacillota</taxon>
        <taxon>Clostridia</taxon>
        <taxon>Eubacteriales</taxon>
        <taxon>Oscillospiraceae</taxon>
        <taxon>Ruminococcus</taxon>
    </lineage>
</organism>
<evidence type="ECO:0000313" key="1">
    <source>
        <dbReference type="EMBL" id="SEH88058.1"/>
    </source>
</evidence>
<dbReference type="InterPro" id="IPR041881">
    <property type="entry name" value="PqqD_sf"/>
</dbReference>